<dbReference type="Gene3D" id="3.90.1200.10">
    <property type="match status" value="1"/>
</dbReference>
<evidence type="ECO:0000259" key="2">
    <source>
        <dbReference type="Pfam" id="PF01895"/>
    </source>
</evidence>
<proteinExistence type="inferred from homology"/>
<dbReference type="Pfam" id="PF02958">
    <property type="entry name" value="EcKL"/>
    <property type="match status" value="1"/>
</dbReference>
<dbReference type="Proteomes" id="UP001154240">
    <property type="component" value="Unassembled WGS sequence"/>
</dbReference>
<dbReference type="GO" id="GO:0045936">
    <property type="term" value="P:negative regulation of phosphate metabolic process"/>
    <property type="evidence" value="ECO:0007669"/>
    <property type="project" value="InterPro"/>
</dbReference>
<dbReference type="InterPro" id="IPR011009">
    <property type="entry name" value="Kinase-like_dom_sf"/>
</dbReference>
<dbReference type="Gene3D" id="1.20.58.220">
    <property type="entry name" value="Phosphate transport system protein phou homolog 2, domain 2"/>
    <property type="match status" value="1"/>
</dbReference>
<sequence>MLTAALKENLSFMVVEVARQLDDTLDFLQNGDAAAFQQINSRDDYIDNLKTVIENRCFTTLGEAKTISQRERDRIQATHTICVNLERIGDFCVSAADQLHYLNKHAILQHFDYQQIFDILAEHLQVVIPVLEKGDMGQALAICRAENQIDVIYKENFDKIMEELRRGKEIENLITVLFIFRYLERMGDSLLNIGEALLLSILGEKIKIEQFQALEETLSKSGLRTSLAEVEFSSILGSRSGCRISKVQGNGGLPFLAPQTQSSIFKEGNREKILTEKKNLERWNEIFPDLTPRLFSYQESEETASLLVEFLPGRTLEAIILKGDPDELHTVCMLLHATVLEIWTRTKKTTPIKANFIPQIMARMHSVLSVHPDFHRASQDIGSSEVMATDELLAKCRKIEEELAAPFSVFIHGDFNVNNIIYNAERERIQFIDLYRSREADYIQDVSVFIASNFRQPVFQEHLRERLNWFTKGMYQMAKNFAVEQGDETFELRMALALARSFYTSTRFELNNDFANEMFLRSHFLLEKVLAHQDKPWQTFSLPSGIMYY</sequence>
<dbReference type="InterPro" id="IPR028366">
    <property type="entry name" value="PhoU"/>
</dbReference>
<dbReference type="RefSeq" id="WP_307633156.1">
    <property type="nucleotide sequence ID" value="NZ_JAPHEH010000001.1"/>
</dbReference>
<name>A0A9X4MH04_9BACT</name>
<dbReference type="InterPro" id="IPR004119">
    <property type="entry name" value="EcKL"/>
</dbReference>
<feature type="domain" description="PhoU" evidence="2">
    <location>
        <begin position="115"/>
        <end position="196"/>
    </location>
</feature>
<protein>
    <submittedName>
        <fullName evidence="3">Phosphotransferase</fullName>
    </submittedName>
</protein>
<dbReference type="SUPFAM" id="SSF56112">
    <property type="entry name" value="Protein kinase-like (PK-like)"/>
    <property type="match status" value="1"/>
</dbReference>
<dbReference type="Pfam" id="PF01895">
    <property type="entry name" value="PhoU"/>
    <property type="match status" value="2"/>
</dbReference>
<dbReference type="SUPFAM" id="SSF109755">
    <property type="entry name" value="PhoU-like"/>
    <property type="match status" value="1"/>
</dbReference>
<organism evidence="3 4">
    <name type="scientific">Thiovibrio frasassiensis</name>
    <dbReference type="NCBI Taxonomy" id="2984131"/>
    <lineage>
        <taxon>Bacteria</taxon>
        <taxon>Pseudomonadati</taxon>
        <taxon>Thermodesulfobacteriota</taxon>
        <taxon>Desulfobulbia</taxon>
        <taxon>Desulfobulbales</taxon>
        <taxon>Thiovibrionaceae</taxon>
        <taxon>Thiovibrio</taxon>
    </lineage>
</organism>
<gene>
    <name evidence="3" type="ORF">OLX77_08460</name>
</gene>
<dbReference type="GO" id="GO:0030643">
    <property type="term" value="P:intracellular phosphate ion homeostasis"/>
    <property type="evidence" value="ECO:0007669"/>
    <property type="project" value="InterPro"/>
</dbReference>
<dbReference type="AlphaFoldDB" id="A0A9X4MH04"/>
<evidence type="ECO:0000313" key="3">
    <source>
        <dbReference type="EMBL" id="MDG4476186.1"/>
    </source>
</evidence>
<reference evidence="3" key="2">
    <citation type="submission" date="2022-10" db="EMBL/GenBank/DDBJ databases">
        <authorList>
            <person name="Aronson H.S."/>
        </authorList>
    </citation>
    <scope>NUCLEOTIDE SEQUENCE</scope>
    <source>
        <strain evidence="3">RS19-109</strain>
    </source>
</reference>
<dbReference type="InterPro" id="IPR026022">
    <property type="entry name" value="PhoU_dom"/>
</dbReference>
<feature type="domain" description="PhoU" evidence="2">
    <location>
        <begin position="13"/>
        <end position="97"/>
    </location>
</feature>
<dbReference type="InterPro" id="IPR038078">
    <property type="entry name" value="PhoU-like_sf"/>
</dbReference>
<keyword evidence="4" id="KW-1185">Reference proteome</keyword>
<evidence type="ECO:0000256" key="1">
    <source>
        <dbReference type="ARBA" id="ARBA00008107"/>
    </source>
</evidence>
<comment type="similarity">
    <text evidence="1">Belongs to the PhoU family.</text>
</comment>
<accession>A0A9X4MH04</accession>
<comment type="caution">
    <text evidence="3">The sequence shown here is derived from an EMBL/GenBank/DDBJ whole genome shotgun (WGS) entry which is preliminary data.</text>
</comment>
<evidence type="ECO:0000313" key="4">
    <source>
        <dbReference type="Proteomes" id="UP001154240"/>
    </source>
</evidence>
<reference evidence="3" key="1">
    <citation type="journal article" date="2022" name="bioRxiv">
        <title>Thiovibrio frasassiensisgen. nov., sp. nov., an autotrophic, elemental sulfur disproportionating bacterium isolated from sulfidic karst sediment, and proposal of Thiovibrionaceae fam. nov.</title>
        <authorList>
            <person name="Aronson H."/>
            <person name="Thomas C."/>
            <person name="Bhattacharyya M."/>
            <person name="Eckstein S."/>
            <person name="Jensen S."/>
            <person name="Barco R."/>
            <person name="Macalady J."/>
            <person name="Amend J."/>
        </authorList>
    </citation>
    <scope>NUCLEOTIDE SEQUENCE</scope>
    <source>
        <strain evidence="3">RS19-109</strain>
    </source>
</reference>
<dbReference type="PANTHER" id="PTHR42930:SF3">
    <property type="entry name" value="PHOSPHATE-SPECIFIC TRANSPORT SYSTEM ACCESSORY PROTEIN PHOU"/>
    <property type="match status" value="1"/>
</dbReference>
<dbReference type="PANTHER" id="PTHR42930">
    <property type="entry name" value="PHOSPHATE-SPECIFIC TRANSPORT SYSTEM ACCESSORY PROTEIN PHOU"/>
    <property type="match status" value="1"/>
</dbReference>
<dbReference type="EMBL" id="JAPHEH010000001">
    <property type="protein sequence ID" value="MDG4476186.1"/>
    <property type="molecule type" value="Genomic_DNA"/>
</dbReference>